<name>A0A819FNY3_9BILA</name>
<dbReference type="FunFam" id="2.40.10.10:FF:000068">
    <property type="entry name" value="transmembrane protease serine 2"/>
    <property type="match status" value="1"/>
</dbReference>
<dbReference type="Proteomes" id="UP000663868">
    <property type="component" value="Unassembled WGS sequence"/>
</dbReference>
<feature type="domain" description="Peptidase S1" evidence="6">
    <location>
        <begin position="44"/>
        <end position="294"/>
    </location>
</feature>
<feature type="transmembrane region" description="Helical" evidence="4">
    <location>
        <begin position="629"/>
        <end position="651"/>
    </location>
</feature>
<dbReference type="InterPro" id="IPR018114">
    <property type="entry name" value="TRYPSIN_HIS"/>
</dbReference>
<dbReference type="SUPFAM" id="SSF50494">
    <property type="entry name" value="Trypsin-like serine proteases"/>
    <property type="match status" value="1"/>
</dbReference>
<organism evidence="7 8">
    <name type="scientific">Adineta steineri</name>
    <dbReference type="NCBI Taxonomy" id="433720"/>
    <lineage>
        <taxon>Eukaryota</taxon>
        <taxon>Metazoa</taxon>
        <taxon>Spiralia</taxon>
        <taxon>Gnathifera</taxon>
        <taxon>Rotifera</taxon>
        <taxon>Eurotatoria</taxon>
        <taxon>Bdelloidea</taxon>
        <taxon>Adinetida</taxon>
        <taxon>Adinetidae</taxon>
        <taxon>Adineta</taxon>
    </lineage>
</organism>
<dbReference type="PROSITE" id="PS00135">
    <property type="entry name" value="TRYPSIN_SER"/>
    <property type="match status" value="1"/>
</dbReference>
<keyword evidence="4" id="KW-0812">Transmembrane</keyword>
<dbReference type="GO" id="GO:0006508">
    <property type="term" value="P:proteolysis"/>
    <property type="evidence" value="ECO:0007669"/>
    <property type="project" value="UniProtKB-KW"/>
</dbReference>
<keyword evidence="3" id="KW-0378">Hydrolase</keyword>
<keyword evidence="4" id="KW-1133">Transmembrane helix</keyword>
<dbReference type="InterPro" id="IPR043504">
    <property type="entry name" value="Peptidase_S1_PA_chymotrypsin"/>
</dbReference>
<sequence length="653" mass="72663">MAYIYLLSIFFFFNTINYISSVTYSCDRTTACGCSKTNAQLNKIVGGESAVDSSWGWAVSLHRSSSNSHFCGGAIISPLHIITAAHCVVDSSFNIGSTRVVVGIDALSQTTTTTTMAQQRSIVQVFSHPRYSAITKANDIAVLRLNQPLNISYEKGTARLCIPRVNATSMTYNYPIPNSQMVAIGWGVLRSGDETIPPNLHLQQVTVNALPADHRMCANSIEDRQLQFCAAVSGGGKDTCQGDSGGPLMYFESKERQWVLAGVTSYGRGCGLSSYAGVYTRISAYHSWLEPIVTDRFIDIIVNGASSTSTSLFCQESDDQSYLSLIEFNRGGSLTNLILSSPHGGFLGANLTSKNTGKKSRNNEILITTLQQLPIAGCYNDTLERCVYTIQDCLKSYKNELSYRADARCVTNRSSTLSMYLLTKAISEVFASHYRPHTILNKLTRQYVDPAEDLLLGTFLIESATRTYIDYHRLIAMAKEAIRPPSRGLLIEFIFHRNSQTIQLGYGYDPLHSSIAGKPIQSTMNELISRSGPSVILGNNSFGHFLRLNGFKYVIPLEQSQQQRQIGYRLSTYSTRMHADQRFNTILFSYPIERLRTNSIKLEAIRIAKSIEQFIQKNNIKLLSSSSSFLLSVNVIIYLLLQSFTILYIYFIH</sequence>
<comment type="similarity">
    <text evidence="2">Belongs to the peptidase S1 family. CLIP subfamily.</text>
</comment>
<dbReference type="PROSITE" id="PS00134">
    <property type="entry name" value="TRYPSIN_HIS"/>
    <property type="match status" value="1"/>
</dbReference>
<feature type="chain" id="PRO_5032772653" description="Peptidase S1 domain-containing protein" evidence="5">
    <location>
        <begin position="22"/>
        <end position="653"/>
    </location>
</feature>
<dbReference type="CDD" id="cd00190">
    <property type="entry name" value="Tryp_SPc"/>
    <property type="match status" value="1"/>
</dbReference>
<reference evidence="7" key="1">
    <citation type="submission" date="2021-02" db="EMBL/GenBank/DDBJ databases">
        <authorList>
            <person name="Nowell W R."/>
        </authorList>
    </citation>
    <scope>NUCLEOTIDE SEQUENCE</scope>
</reference>
<evidence type="ECO:0000259" key="6">
    <source>
        <dbReference type="PROSITE" id="PS50240"/>
    </source>
</evidence>
<dbReference type="PANTHER" id="PTHR24252:SF7">
    <property type="entry name" value="HYALIN"/>
    <property type="match status" value="1"/>
</dbReference>
<comment type="caution">
    <text evidence="7">The sequence shown here is derived from an EMBL/GenBank/DDBJ whole genome shotgun (WGS) entry which is preliminary data.</text>
</comment>
<keyword evidence="1" id="KW-1015">Disulfide bond</keyword>
<evidence type="ECO:0000256" key="2">
    <source>
        <dbReference type="ARBA" id="ARBA00024195"/>
    </source>
</evidence>
<evidence type="ECO:0000256" key="3">
    <source>
        <dbReference type="RuleBase" id="RU363034"/>
    </source>
</evidence>
<evidence type="ECO:0000256" key="1">
    <source>
        <dbReference type="ARBA" id="ARBA00023157"/>
    </source>
</evidence>
<keyword evidence="3" id="KW-0645">Protease</keyword>
<dbReference type="PANTHER" id="PTHR24252">
    <property type="entry name" value="ACROSIN-RELATED"/>
    <property type="match status" value="1"/>
</dbReference>
<dbReference type="SMART" id="SM00020">
    <property type="entry name" value="Tryp_SPc"/>
    <property type="match status" value="1"/>
</dbReference>
<gene>
    <name evidence="7" type="ORF">KXQ929_LOCUS21237</name>
</gene>
<keyword evidence="3" id="KW-0720">Serine protease</keyword>
<protein>
    <recommendedName>
        <fullName evidence="6">Peptidase S1 domain-containing protein</fullName>
    </recommendedName>
</protein>
<proteinExistence type="inferred from homology"/>
<dbReference type="PROSITE" id="PS50240">
    <property type="entry name" value="TRYPSIN_DOM"/>
    <property type="match status" value="1"/>
</dbReference>
<evidence type="ECO:0000313" key="7">
    <source>
        <dbReference type="EMBL" id="CAF3871542.1"/>
    </source>
</evidence>
<dbReference type="InterPro" id="IPR001254">
    <property type="entry name" value="Trypsin_dom"/>
</dbReference>
<dbReference type="Pfam" id="PF00089">
    <property type="entry name" value="Trypsin"/>
    <property type="match status" value="1"/>
</dbReference>
<evidence type="ECO:0000256" key="5">
    <source>
        <dbReference type="SAM" id="SignalP"/>
    </source>
</evidence>
<dbReference type="InterPro" id="IPR033116">
    <property type="entry name" value="TRYPSIN_SER"/>
</dbReference>
<dbReference type="InterPro" id="IPR009003">
    <property type="entry name" value="Peptidase_S1_PA"/>
</dbReference>
<dbReference type="Gene3D" id="2.40.10.10">
    <property type="entry name" value="Trypsin-like serine proteases"/>
    <property type="match status" value="2"/>
</dbReference>
<keyword evidence="5" id="KW-0732">Signal</keyword>
<dbReference type="PRINTS" id="PR00722">
    <property type="entry name" value="CHYMOTRYPSIN"/>
</dbReference>
<evidence type="ECO:0000256" key="4">
    <source>
        <dbReference type="SAM" id="Phobius"/>
    </source>
</evidence>
<dbReference type="FunFam" id="2.40.10.10:FF:000002">
    <property type="entry name" value="Transmembrane protease serine"/>
    <property type="match status" value="1"/>
</dbReference>
<accession>A0A819FNY3</accession>
<dbReference type="InterPro" id="IPR001314">
    <property type="entry name" value="Peptidase_S1A"/>
</dbReference>
<evidence type="ECO:0000313" key="8">
    <source>
        <dbReference type="Proteomes" id="UP000663868"/>
    </source>
</evidence>
<dbReference type="GO" id="GO:0004252">
    <property type="term" value="F:serine-type endopeptidase activity"/>
    <property type="evidence" value="ECO:0007669"/>
    <property type="project" value="InterPro"/>
</dbReference>
<dbReference type="AlphaFoldDB" id="A0A819FNY3"/>
<dbReference type="EMBL" id="CAJOBB010001543">
    <property type="protein sequence ID" value="CAF3871542.1"/>
    <property type="molecule type" value="Genomic_DNA"/>
</dbReference>
<keyword evidence="4" id="KW-0472">Membrane</keyword>
<feature type="signal peptide" evidence="5">
    <location>
        <begin position="1"/>
        <end position="21"/>
    </location>
</feature>